<evidence type="ECO:0000313" key="2">
    <source>
        <dbReference type="EMBL" id="BAK06602.1"/>
    </source>
</evidence>
<name>F2EGY0_HORVV</name>
<proteinExistence type="evidence at transcript level"/>
<reference evidence="2" key="1">
    <citation type="journal article" date="2011" name="Plant Physiol.">
        <title>Comprehensive sequence analysis of 24,783 barley full-length cDNAs derived from 12 clone libraries.</title>
        <authorList>
            <person name="Matsumoto T."/>
            <person name="Tanaka T."/>
            <person name="Sakai H."/>
            <person name="Amano N."/>
            <person name="Kanamori H."/>
            <person name="Kurita K."/>
            <person name="Kikuta A."/>
            <person name="Kamiya K."/>
            <person name="Yamamoto M."/>
            <person name="Ikawa H."/>
            <person name="Fujii N."/>
            <person name="Hori K."/>
            <person name="Itoh T."/>
            <person name="Sato K."/>
        </authorList>
    </citation>
    <scope>NUCLEOTIDE SEQUENCE</scope>
    <source>
        <tissue evidence="2">Flower</tissue>
    </source>
</reference>
<protein>
    <submittedName>
        <fullName evidence="2">Predicted protein</fullName>
    </submittedName>
</protein>
<dbReference type="AlphaFoldDB" id="F2EGY0"/>
<dbReference type="ExpressionAtlas" id="F2EGY0">
    <property type="expression patterns" value="baseline and differential"/>
</dbReference>
<evidence type="ECO:0000256" key="1">
    <source>
        <dbReference type="SAM" id="MobiDB-lite"/>
    </source>
</evidence>
<accession>F2EGY0</accession>
<feature type="region of interest" description="Disordered" evidence="1">
    <location>
        <begin position="43"/>
        <end position="92"/>
    </location>
</feature>
<organism evidence="2">
    <name type="scientific">Hordeum vulgare subsp. vulgare</name>
    <name type="common">Domesticated barley</name>
    <dbReference type="NCBI Taxonomy" id="112509"/>
    <lineage>
        <taxon>Eukaryota</taxon>
        <taxon>Viridiplantae</taxon>
        <taxon>Streptophyta</taxon>
        <taxon>Embryophyta</taxon>
        <taxon>Tracheophyta</taxon>
        <taxon>Spermatophyta</taxon>
        <taxon>Magnoliopsida</taxon>
        <taxon>Liliopsida</taxon>
        <taxon>Poales</taxon>
        <taxon>Poaceae</taxon>
        <taxon>BOP clade</taxon>
        <taxon>Pooideae</taxon>
        <taxon>Triticodae</taxon>
        <taxon>Triticeae</taxon>
        <taxon>Hordeinae</taxon>
        <taxon>Hordeum</taxon>
    </lineage>
</organism>
<sequence>MVLGMNCFGAPEAARKVSPASRGLGGEGAEAVERKAAVVKEEAPSGRVVGEAKQMGGGDRVTAAGKEEEKKKRSGAPIVMHHFPFHSRPGLL</sequence>
<dbReference type="EMBL" id="AK375407">
    <property type="protein sequence ID" value="BAK06602.1"/>
    <property type="molecule type" value="mRNA"/>
</dbReference>